<dbReference type="AlphaFoldDB" id="A0A9N9ET18"/>
<dbReference type="InterPro" id="IPR015915">
    <property type="entry name" value="Kelch-typ_b-propeller"/>
</dbReference>
<dbReference type="EMBL" id="CAJVPY010008017">
    <property type="protein sequence ID" value="CAG8690272.1"/>
    <property type="molecule type" value="Genomic_DNA"/>
</dbReference>
<dbReference type="SUPFAM" id="SSF50965">
    <property type="entry name" value="Galactose oxidase, central domain"/>
    <property type="match status" value="1"/>
</dbReference>
<reference evidence="1" key="1">
    <citation type="submission" date="2021-06" db="EMBL/GenBank/DDBJ databases">
        <authorList>
            <person name="Kallberg Y."/>
            <person name="Tangrot J."/>
            <person name="Rosling A."/>
        </authorList>
    </citation>
    <scope>NUCLEOTIDE SEQUENCE</scope>
    <source>
        <strain evidence="1">MA453B</strain>
    </source>
</reference>
<dbReference type="OrthoDB" id="432528at2759"/>
<name>A0A9N9ET18_9GLOM</name>
<organism evidence="1 2">
    <name type="scientific">Dentiscutata erythropus</name>
    <dbReference type="NCBI Taxonomy" id="1348616"/>
    <lineage>
        <taxon>Eukaryota</taxon>
        <taxon>Fungi</taxon>
        <taxon>Fungi incertae sedis</taxon>
        <taxon>Mucoromycota</taxon>
        <taxon>Glomeromycotina</taxon>
        <taxon>Glomeromycetes</taxon>
        <taxon>Diversisporales</taxon>
        <taxon>Gigasporaceae</taxon>
        <taxon>Dentiscutata</taxon>
    </lineage>
</organism>
<evidence type="ECO:0000313" key="1">
    <source>
        <dbReference type="EMBL" id="CAG8690272.1"/>
    </source>
</evidence>
<evidence type="ECO:0000313" key="2">
    <source>
        <dbReference type="Proteomes" id="UP000789405"/>
    </source>
</evidence>
<accession>A0A9N9ET18</accession>
<keyword evidence="2" id="KW-1185">Reference proteome</keyword>
<comment type="caution">
    <text evidence="1">The sequence shown here is derived from an EMBL/GenBank/DDBJ whole genome shotgun (WGS) entry which is preliminary data.</text>
</comment>
<gene>
    <name evidence="1" type="ORF">DERYTH_LOCUS12328</name>
</gene>
<dbReference type="Gene3D" id="2.120.10.80">
    <property type="entry name" value="Kelch-type beta propeller"/>
    <property type="match status" value="1"/>
</dbReference>
<sequence length="184" mass="20169">MIFGGEIESNCSGYQLIYTFDTQKLTWKPFTTNGIQPPRKESISPIINSFEKLFSFGGWMAPETGAAQAQYLYLDILDIIGLNWSNDSLLNAPTARGGYASILLPNDTILYLGGWSFGLTIELNASINDVVPEGRGHFTAVFGLNKDRLIIYGGECSVPSIHDAQPSLAVLNLSSKPFAWISQK</sequence>
<proteinExistence type="predicted"/>
<protein>
    <submittedName>
        <fullName evidence="1">1782_t:CDS:1</fullName>
    </submittedName>
</protein>
<feature type="non-terminal residue" evidence="1">
    <location>
        <position position="184"/>
    </location>
</feature>
<dbReference type="InterPro" id="IPR011043">
    <property type="entry name" value="Gal_Oxase/kelch_b-propeller"/>
</dbReference>
<dbReference type="Proteomes" id="UP000789405">
    <property type="component" value="Unassembled WGS sequence"/>
</dbReference>